<evidence type="ECO:0000256" key="2">
    <source>
        <dbReference type="ARBA" id="ARBA00023125"/>
    </source>
</evidence>
<dbReference type="InterPro" id="IPR018062">
    <property type="entry name" value="HTH_AraC-typ_CS"/>
</dbReference>
<dbReference type="PANTHER" id="PTHR46796:SF6">
    <property type="entry name" value="ARAC SUBFAMILY"/>
    <property type="match status" value="1"/>
</dbReference>
<evidence type="ECO:0000313" key="6">
    <source>
        <dbReference type="Proteomes" id="UP001156905"/>
    </source>
</evidence>
<keyword evidence="6" id="KW-1185">Reference proteome</keyword>
<dbReference type="Pfam" id="PF12833">
    <property type="entry name" value="HTH_18"/>
    <property type="match status" value="1"/>
</dbReference>
<dbReference type="EMBL" id="BSOW01000053">
    <property type="protein sequence ID" value="GLR91683.1"/>
    <property type="molecule type" value="Genomic_DNA"/>
</dbReference>
<dbReference type="InterPro" id="IPR009057">
    <property type="entry name" value="Homeodomain-like_sf"/>
</dbReference>
<gene>
    <name evidence="5" type="ORF">GCM10007857_84010</name>
</gene>
<accession>A0ABQ6BD26</accession>
<dbReference type="Pfam" id="PF14525">
    <property type="entry name" value="AraC_binding_2"/>
    <property type="match status" value="1"/>
</dbReference>
<sequence length="318" mass="35977">MTQSNSYSTAGIDGQRSIEAWRQAMAEVYYRLDIQSTHSDRLRGELIDWQSDIMGVSNFRADAQRVIRRKEAAKADKTEDFVFLFPTRHAMRFQQRGREGLVLPGSVFLVNAAEAYVIDVPDASENITIKIDRERLAGRVAGIDDLCATADFTNPLLVPAITTLGEQVLKMQPSEHSARIEDCIIDMLCLMIECRDQRDNGALIRETLGTSLFNRISANIRRNLADHALTPERAAAEHRISVRYLHKIFQYHGTTFGQVLQEERLQQAHLIILSSGHRRTINLGEVAYRCGFASQSHFSVSYKKRFGIPPRMTRPAGE</sequence>
<dbReference type="Gene3D" id="1.10.10.60">
    <property type="entry name" value="Homeodomain-like"/>
    <property type="match status" value="1"/>
</dbReference>
<dbReference type="InterPro" id="IPR035418">
    <property type="entry name" value="AraC-bd_2"/>
</dbReference>
<protein>
    <submittedName>
        <fullName evidence="5">AraC family transcriptional regulator</fullName>
    </submittedName>
</protein>
<keyword evidence="2" id="KW-0238">DNA-binding</keyword>
<dbReference type="PANTHER" id="PTHR46796">
    <property type="entry name" value="HTH-TYPE TRANSCRIPTIONAL ACTIVATOR RHAS-RELATED"/>
    <property type="match status" value="1"/>
</dbReference>
<dbReference type="InterPro" id="IPR018060">
    <property type="entry name" value="HTH_AraC"/>
</dbReference>
<evidence type="ECO:0000256" key="1">
    <source>
        <dbReference type="ARBA" id="ARBA00023015"/>
    </source>
</evidence>
<evidence type="ECO:0000256" key="3">
    <source>
        <dbReference type="ARBA" id="ARBA00023163"/>
    </source>
</evidence>
<organism evidence="5 6">
    <name type="scientific">Bradyrhizobium iriomotense</name>
    <dbReference type="NCBI Taxonomy" id="441950"/>
    <lineage>
        <taxon>Bacteria</taxon>
        <taxon>Pseudomonadati</taxon>
        <taxon>Pseudomonadota</taxon>
        <taxon>Alphaproteobacteria</taxon>
        <taxon>Hyphomicrobiales</taxon>
        <taxon>Nitrobacteraceae</taxon>
        <taxon>Bradyrhizobium</taxon>
    </lineage>
</organism>
<dbReference type="SUPFAM" id="SSF46689">
    <property type="entry name" value="Homeodomain-like"/>
    <property type="match status" value="1"/>
</dbReference>
<name>A0ABQ6BD26_9BRAD</name>
<dbReference type="PRINTS" id="PR00032">
    <property type="entry name" value="HTHARAC"/>
</dbReference>
<dbReference type="PROSITE" id="PS00041">
    <property type="entry name" value="HTH_ARAC_FAMILY_1"/>
    <property type="match status" value="1"/>
</dbReference>
<keyword evidence="1" id="KW-0805">Transcription regulation</keyword>
<evidence type="ECO:0000313" key="5">
    <source>
        <dbReference type="EMBL" id="GLR91683.1"/>
    </source>
</evidence>
<dbReference type="InterPro" id="IPR020449">
    <property type="entry name" value="Tscrpt_reg_AraC-type_HTH"/>
</dbReference>
<keyword evidence="3" id="KW-0804">Transcription</keyword>
<dbReference type="RefSeq" id="WP_284275242.1">
    <property type="nucleotide sequence ID" value="NZ_BSOW01000053.1"/>
</dbReference>
<dbReference type="SMART" id="SM00342">
    <property type="entry name" value="HTH_ARAC"/>
    <property type="match status" value="1"/>
</dbReference>
<dbReference type="Proteomes" id="UP001156905">
    <property type="component" value="Unassembled WGS sequence"/>
</dbReference>
<evidence type="ECO:0000259" key="4">
    <source>
        <dbReference type="PROSITE" id="PS01124"/>
    </source>
</evidence>
<reference evidence="6" key="1">
    <citation type="journal article" date="2019" name="Int. J. Syst. Evol. Microbiol.">
        <title>The Global Catalogue of Microorganisms (GCM) 10K type strain sequencing project: providing services to taxonomists for standard genome sequencing and annotation.</title>
        <authorList>
            <consortium name="The Broad Institute Genomics Platform"/>
            <consortium name="The Broad Institute Genome Sequencing Center for Infectious Disease"/>
            <person name="Wu L."/>
            <person name="Ma J."/>
        </authorList>
    </citation>
    <scope>NUCLEOTIDE SEQUENCE [LARGE SCALE GENOMIC DNA]</scope>
    <source>
        <strain evidence="6">NBRC 102520</strain>
    </source>
</reference>
<dbReference type="PROSITE" id="PS01124">
    <property type="entry name" value="HTH_ARAC_FAMILY_2"/>
    <property type="match status" value="1"/>
</dbReference>
<comment type="caution">
    <text evidence="5">The sequence shown here is derived from an EMBL/GenBank/DDBJ whole genome shotgun (WGS) entry which is preliminary data.</text>
</comment>
<dbReference type="InterPro" id="IPR050204">
    <property type="entry name" value="AraC_XylS_family_regulators"/>
</dbReference>
<feature type="domain" description="HTH araC/xylS-type" evidence="4">
    <location>
        <begin position="214"/>
        <end position="316"/>
    </location>
</feature>
<proteinExistence type="predicted"/>